<dbReference type="Gramene" id="Jr09_06650_p1">
    <property type="protein sequence ID" value="cds.Jr09_06650_p1"/>
    <property type="gene ID" value="Jr09_06650"/>
</dbReference>
<sequence length="113" mass="13373">RTYSDGCRYSIPGIKHRYELKRIRVQSHELLSHTSEEASWLGIQQTDYGHVLKAIFQAVVNGSFEFDFEMLRENSTLMWIKDEKSIFIFSLAVMHRLAKIFSLNLKRDFRLTM</sequence>
<dbReference type="EMBL" id="LIHL02000009">
    <property type="protein sequence ID" value="KAF5460228.1"/>
    <property type="molecule type" value="Genomic_DNA"/>
</dbReference>
<protein>
    <submittedName>
        <fullName evidence="1">Uncharacterized protein</fullName>
    </submittedName>
</protein>
<feature type="non-terminal residue" evidence="1">
    <location>
        <position position="113"/>
    </location>
</feature>
<name>A0A833UT57_JUGRE</name>
<accession>A0A833UT57</accession>
<comment type="caution">
    <text evidence="1">The sequence shown here is derived from an EMBL/GenBank/DDBJ whole genome shotgun (WGS) entry which is preliminary data.</text>
</comment>
<proteinExistence type="predicted"/>
<evidence type="ECO:0000313" key="1">
    <source>
        <dbReference type="EMBL" id="KAF5460228.1"/>
    </source>
</evidence>
<dbReference type="AlphaFoldDB" id="A0A833UT57"/>
<reference evidence="1" key="2">
    <citation type="submission" date="2020-03" db="EMBL/GenBank/DDBJ databases">
        <title>Walnut 2.0.</title>
        <authorList>
            <person name="Marrano A."/>
            <person name="Britton M."/>
            <person name="Zimin A.V."/>
            <person name="Zaini P.A."/>
            <person name="Workman R."/>
            <person name="Puiu D."/>
            <person name="Bianco L."/>
            <person name="Allen B.J."/>
            <person name="Troggio M."/>
            <person name="Leslie C.A."/>
            <person name="Timp W."/>
            <person name="Dendekar A."/>
            <person name="Salzberg S.L."/>
            <person name="Neale D.B."/>
        </authorList>
    </citation>
    <scope>NUCLEOTIDE SEQUENCE</scope>
    <source>
        <tissue evidence="1">Leaves</tissue>
    </source>
</reference>
<dbReference type="Proteomes" id="UP000619265">
    <property type="component" value="Unassembled WGS sequence"/>
</dbReference>
<organism evidence="1 2">
    <name type="scientific">Juglans regia</name>
    <name type="common">English walnut</name>
    <dbReference type="NCBI Taxonomy" id="51240"/>
    <lineage>
        <taxon>Eukaryota</taxon>
        <taxon>Viridiplantae</taxon>
        <taxon>Streptophyta</taxon>
        <taxon>Embryophyta</taxon>
        <taxon>Tracheophyta</taxon>
        <taxon>Spermatophyta</taxon>
        <taxon>Magnoliopsida</taxon>
        <taxon>eudicotyledons</taxon>
        <taxon>Gunneridae</taxon>
        <taxon>Pentapetalae</taxon>
        <taxon>rosids</taxon>
        <taxon>fabids</taxon>
        <taxon>Fagales</taxon>
        <taxon>Juglandaceae</taxon>
        <taxon>Juglans</taxon>
    </lineage>
</organism>
<reference evidence="1" key="1">
    <citation type="submission" date="2015-10" db="EMBL/GenBank/DDBJ databases">
        <authorList>
            <person name="Martinez-Garcia P.J."/>
            <person name="Crepeau M.W."/>
            <person name="Puiu D."/>
            <person name="Gonzalez-Ibeas D."/>
            <person name="Whalen J."/>
            <person name="Stevens K."/>
            <person name="Paul R."/>
            <person name="Butterfield T."/>
            <person name="Britton M."/>
            <person name="Reagan R."/>
            <person name="Chakraborty S."/>
            <person name="Walawage S.L."/>
            <person name="Vasquez-Gross H.A."/>
            <person name="Cardeno C."/>
            <person name="Famula R."/>
            <person name="Pratt K."/>
            <person name="Kuruganti S."/>
            <person name="Aradhya M.K."/>
            <person name="Leslie C.A."/>
            <person name="Dandekar A.M."/>
            <person name="Salzberg S.L."/>
            <person name="Wegrzyn J.L."/>
            <person name="Langley C.H."/>
            <person name="Neale D.B."/>
        </authorList>
    </citation>
    <scope>NUCLEOTIDE SEQUENCE</scope>
    <source>
        <tissue evidence="1">Leaves</tissue>
    </source>
</reference>
<evidence type="ECO:0000313" key="2">
    <source>
        <dbReference type="Proteomes" id="UP000619265"/>
    </source>
</evidence>
<gene>
    <name evidence="1" type="ORF">F2P56_020111</name>
</gene>